<proteinExistence type="predicted"/>
<dbReference type="InterPro" id="IPR052781">
    <property type="entry name" value="Cys_protease_inhibitor_I42"/>
</dbReference>
<organism evidence="4 5">
    <name type="scientific">Neocallimastix californiae</name>
    <dbReference type="NCBI Taxonomy" id="1754190"/>
    <lineage>
        <taxon>Eukaryota</taxon>
        <taxon>Fungi</taxon>
        <taxon>Fungi incertae sedis</taxon>
        <taxon>Chytridiomycota</taxon>
        <taxon>Chytridiomycota incertae sedis</taxon>
        <taxon>Neocallimastigomycetes</taxon>
        <taxon>Neocallimastigales</taxon>
        <taxon>Neocallimastigaceae</taxon>
        <taxon>Neocallimastix</taxon>
    </lineage>
</organism>
<accession>A0A1Y2BHY2</accession>
<gene>
    <name evidence="4" type="ORF">LY90DRAFT_673258</name>
</gene>
<dbReference type="OrthoDB" id="24923at2759"/>
<dbReference type="Gene3D" id="2.60.40.2020">
    <property type="match status" value="5"/>
</dbReference>
<dbReference type="SUPFAM" id="SSF141066">
    <property type="entry name" value="ICP-like"/>
    <property type="match status" value="5"/>
</dbReference>
<sequence length="627" mass="70363">MNYYFYFTTLAISFVSIANTFTLPGNFFSGIIDKITGSDNSVDVPQKGGNFELDVSSNTDFSINLAGNPTTGYQWYLDNEEEVKASSIVLIGQNFTQKKNSGKVDGTSGNFVFSFKANEVCGKELPKLSFVYKRSWETEAPAATSEITLKVDCEKKQQKMMEADGSLDIAVKVDEPFQVKLAGNPTTGYSWVLKNIDEISASPFIEQLSNNYITDESEEGMVGVGGTFIFEFEVSKEACGQNLPKLVFNYEKPWENDEPVQTAEYTLKLDEEECEASTDDEDDQQHYEDKIIEVKNGENFTVKLEGNPTTGYSWLLANEEEIAASGVVEKVKEDFIEGEQKDEMDGVSGTFTFEFKVNNACGIKLPKLSFVYKQPWNEEEANAEKTEYTLKLNDDEDCAQVAIETNEIEVKNNETFTIQLGGNPTTGYSWLLANEEEITASGTVEKVKEDYVEDGHDEEMDGVSGNFVFEFKVNNACGKELPKLSFVYKQPWNEDDTNAEKTEYTLKLSGCEQIETNDKKEIDVKNNETFTVELEGNPTTGYSWLLVNEEEIAASGIVEKVKEDYVEDGHDEEMDGVSGNFVFEFKVNDACGKELPKLSFVYKQPWNEDDTDAEKAEYTLVLKDTCN</sequence>
<feature type="domain" description="Proteinase inhibitor I42 chagasin" evidence="3">
    <location>
        <begin position="55"/>
        <end position="151"/>
    </location>
</feature>
<evidence type="ECO:0000256" key="2">
    <source>
        <dbReference type="ARBA" id="ARBA00022704"/>
    </source>
</evidence>
<protein>
    <recommendedName>
        <fullName evidence="3">Proteinase inhibitor I42 chagasin domain-containing protein</fullName>
    </recommendedName>
</protein>
<keyword evidence="1" id="KW-0646">Protease inhibitor</keyword>
<dbReference type="AlphaFoldDB" id="A0A1Y2BHY2"/>
<dbReference type="InterPro" id="IPR018990">
    <property type="entry name" value="Prot_inh_I42_chagasin"/>
</dbReference>
<dbReference type="PANTHER" id="PTHR36530">
    <property type="entry name" value="INHIBITOR OF CYSTEINE PEPTIDASE"/>
    <property type="match status" value="1"/>
</dbReference>
<comment type="caution">
    <text evidence="4">The sequence shown here is derived from an EMBL/GenBank/DDBJ whole genome shotgun (WGS) entry which is preliminary data.</text>
</comment>
<dbReference type="Proteomes" id="UP000193920">
    <property type="component" value="Unassembled WGS sequence"/>
</dbReference>
<feature type="domain" description="Proteinase inhibitor I42 chagasin" evidence="3">
    <location>
        <begin position="171"/>
        <end position="268"/>
    </location>
</feature>
<evidence type="ECO:0000259" key="3">
    <source>
        <dbReference type="Pfam" id="PF09394"/>
    </source>
</evidence>
<keyword evidence="2" id="KW-0789">Thiol protease inhibitor</keyword>
<dbReference type="Pfam" id="PF09394">
    <property type="entry name" value="Inhibitor_I42"/>
    <property type="match status" value="5"/>
</dbReference>
<feature type="domain" description="Proteinase inhibitor I42 chagasin" evidence="3">
    <location>
        <begin position="410"/>
        <end position="506"/>
    </location>
</feature>
<evidence type="ECO:0000256" key="1">
    <source>
        <dbReference type="ARBA" id="ARBA00022690"/>
    </source>
</evidence>
<name>A0A1Y2BHY2_9FUNG</name>
<dbReference type="GO" id="GO:0004869">
    <property type="term" value="F:cysteine-type endopeptidase inhibitor activity"/>
    <property type="evidence" value="ECO:0007669"/>
    <property type="project" value="UniProtKB-KW"/>
</dbReference>
<dbReference type="PANTHER" id="PTHR36530:SF1">
    <property type="entry name" value="AMOEBIASIN-1"/>
    <property type="match status" value="1"/>
</dbReference>
<keyword evidence="5" id="KW-1185">Reference proteome</keyword>
<evidence type="ECO:0000313" key="4">
    <source>
        <dbReference type="EMBL" id="ORY34383.1"/>
    </source>
</evidence>
<reference evidence="4 5" key="1">
    <citation type="submission" date="2016-08" db="EMBL/GenBank/DDBJ databases">
        <title>A Parts List for Fungal Cellulosomes Revealed by Comparative Genomics.</title>
        <authorList>
            <consortium name="DOE Joint Genome Institute"/>
            <person name="Haitjema C.H."/>
            <person name="Gilmore S.P."/>
            <person name="Henske J.K."/>
            <person name="Solomon K.V."/>
            <person name="De Groot R."/>
            <person name="Kuo A."/>
            <person name="Mondo S.J."/>
            <person name="Salamov A.A."/>
            <person name="Labutti K."/>
            <person name="Zhao Z."/>
            <person name="Chiniquy J."/>
            <person name="Barry K."/>
            <person name="Brewer H.M."/>
            <person name="Purvine S.O."/>
            <person name="Wright A.T."/>
            <person name="Boxma B."/>
            <person name="Van Alen T."/>
            <person name="Hackstein J.H."/>
            <person name="Baker S.E."/>
            <person name="Grigoriev I.V."/>
            <person name="O'Malley M.A."/>
        </authorList>
    </citation>
    <scope>NUCLEOTIDE SEQUENCE [LARGE SCALE GENOMIC DNA]</scope>
    <source>
        <strain evidence="4 5">G1</strain>
    </source>
</reference>
<feature type="domain" description="Proteinase inhibitor I42 chagasin" evidence="3">
    <location>
        <begin position="294"/>
        <end position="390"/>
    </location>
</feature>
<feature type="domain" description="Proteinase inhibitor I42 chagasin" evidence="3">
    <location>
        <begin position="524"/>
        <end position="619"/>
    </location>
</feature>
<dbReference type="InterPro" id="IPR036331">
    <property type="entry name" value="Chagasin-like_sf"/>
</dbReference>
<evidence type="ECO:0000313" key="5">
    <source>
        <dbReference type="Proteomes" id="UP000193920"/>
    </source>
</evidence>
<dbReference type="EMBL" id="MCOG01000156">
    <property type="protein sequence ID" value="ORY34383.1"/>
    <property type="molecule type" value="Genomic_DNA"/>
</dbReference>